<dbReference type="CDD" id="cd06170">
    <property type="entry name" value="LuxR_C_like"/>
    <property type="match status" value="1"/>
</dbReference>
<dbReference type="GO" id="GO:0003677">
    <property type="term" value="F:DNA binding"/>
    <property type="evidence" value="ECO:0007669"/>
    <property type="project" value="UniProtKB-KW"/>
</dbReference>
<dbReference type="RefSeq" id="WP_108736863.1">
    <property type="nucleotide sequence ID" value="NZ_CP020919.1"/>
</dbReference>
<evidence type="ECO:0000256" key="2">
    <source>
        <dbReference type="ARBA" id="ARBA00023015"/>
    </source>
</evidence>
<dbReference type="CDD" id="cd17535">
    <property type="entry name" value="REC_NarL-like"/>
    <property type="match status" value="1"/>
</dbReference>
<evidence type="ECO:0000259" key="7">
    <source>
        <dbReference type="PROSITE" id="PS50110"/>
    </source>
</evidence>
<keyword evidence="2" id="KW-0805">Transcription regulation</keyword>
<keyword evidence="3 8" id="KW-0238">DNA-binding</keyword>
<dbReference type="InterPro" id="IPR000792">
    <property type="entry name" value="Tscrpt_reg_LuxR_C"/>
</dbReference>
<keyword evidence="4" id="KW-0804">Transcription</keyword>
<dbReference type="GO" id="GO:0006355">
    <property type="term" value="P:regulation of DNA-templated transcription"/>
    <property type="evidence" value="ECO:0007669"/>
    <property type="project" value="InterPro"/>
</dbReference>
<dbReference type="SMART" id="SM00448">
    <property type="entry name" value="REC"/>
    <property type="match status" value="1"/>
</dbReference>
<evidence type="ECO:0000256" key="1">
    <source>
        <dbReference type="ARBA" id="ARBA00022553"/>
    </source>
</evidence>
<dbReference type="InterPro" id="IPR001789">
    <property type="entry name" value="Sig_transdc_resp-reg_receiver"/>
</dbReference>
<reference evidence="8 9" key="1">
    <citation type="submission" date="2017-04" db="EMBL/GenBank/DDBJ databases">
        <title>Complete genome sequence of Flavobacterium kingsejong AJ004.</title>
        <authorList>
            <person name="Lee P.C."/>
        </authorList>
    </citation>
    <scope>NUCLEOTIDE SEQUENCE [LARGE SCALE GENOMIC DNA]</scope>
    <source>
        <strain evidence="8 9">AJ004</strain>
    </source>
</reference>
<dbReference type="AlphaFoldDB" id="A0A2S1LNC1"/>
<dbReference type="PANTHER" id="PTHR43214">
    <property type="entry name" value="TWO-COMPONENT RESPONSE REGULATOR"/>
    <property type="match status" value="1"/>
</dbReference>
<dbReference type="Pfam" id="PF00072">
    <property type="entry name" value="Response_reg"/>
    <property type="match status" value="1"/>
</dbReference>
<dbReference type="InterPro" id="IPR039420">
    <property type="entry name" value="WalR-like"/>
</dbReference>
<proteinExistence type="predicted"/>
<dbReference type="InterPro" id="IPR058245">
    <property type="entry name" value="NreC/VraR/RcsB-like_REC"/>
</dbReference>
<feature type="domain" description="HTH luxR-type" evidence="6">
    <location>
        <begin position="145"/>
        <end position="210"/>
    </location>
</feature>
<gene>
    <name evidence="8" type="ORF">FK004_08440</name>
</gene>
<dbReference type="SMART" id="SM00421">
    <property type="entry name" value="HTH_LUXR"/>
    <property type="match status" value="1"/>
</dbReference>
<dbReference type="SUPFAM" id="SSF46894">
    <property type="entry name" value="C-terminal effector domain of the bipartite response regulators"/>
    <property type="match status" value="1"/>
</dbReference>
<dbReference type="Gene3D" id="3.40.50.2300">
    <property type="match status" value="1"/>
</dbReference>
<evidence type="ECO:0000256" key="5">
    <source>
        <dbReference type="PROSITE-ProRule" id="PRU00169"/>
    </source>
</evidence>
<feature type="domain" description="Response regulatory" evidence="7">
    <location>
        <begin position="8"/>
        <end position="124"/>
    </location>
</feature>
<dbReference type="Pfam" id="PF00196">
    <property type="entry name" value="GerE"/>
    <property type="match status" value="1"/>
</dbReference>
<evidence type="ECO:0000259" key="6">
    <source>
        <dbReference type="PROSITE" id="PS50043"/>
    </source>
</evidence>
<accession>A0A2S1LNC1</accession>
<feature type="modified residue" description="4-aspartylphosphate" evidence="5">
    <location>
        <position position="59"/>
    </location>
</feature>
<evidence type="ECO:0000313" key="8">
    <source>
        <dbReference type="EMBL" id="AWG25260.1"/>
    </source>
</evidence>
<dbReference type="PROSITE" id="PS50110">
    <property type="entry name" value="RESPONSE_REGULATORY"/>
    <property type="match status" value="1"/>
</dbReference>
<evidence type="ECO:0000256" key="4">
    <source>
        <dbReference type="ARBA" id="ARBA00023163"/>
    </source>
</evidence>
<dbReference type="PANTHER" id="PTHR43214:SF41">
    <property type="entry name" value="NITRATE_NITRITE RESPONSE REGULATOR PROTEIN NARP"/>
    <property type="match status" value="1"/>
</dbReference>
<sequence>METPKSITIAIVDDHPIVIEGLRQLLANEKDLSIIACFVDGNGIVSYVKTNPVEVVLLDITLPDTNGIELCQIIKEISPATSVLMLSNRSERSMIMQSLQNGASGYMLKNASLEELSNGIKQVSMGNIAFCNEVKVIISKPLKNEIQEFPKLTKRESEILKLLGEGKTSIKIAEELCLSALTVDTHRKNILQKCKAKNVAELVAIANQHGMI</sequence>
<dbReference type="PROSITE" id="PS00622">
    <property type="entry name" value="HTH_LUXR_1"/>
    <property type="match status" value="1"/>
</dbReference>
<name>A0A2S1LNC1_9FLAO</name>
<evidence type="ECO:0000256" key="3">
    <source>
        <dbReference type="ARBA" id="ARBA00023125"/>
    </source>
</evidence>
<protein>
    <submittedName>
        <fullName evidence="8">DNA-binding response regulator</fullName>
    </submittedName>
</protein>
<dbReference type="InterPro" id="IPR016032">
    <property type="entry name" value="Sig_transdc_resp-reg_C-effctor"/>
</dbReference>
<dbReference type="SUPFAM" id="SSF52172">
    <property type="entry name" value="CheY-like"/>
    <property type="match status" value="1"/>
</dbReference>
<dbReference type="KEGG" id="fki:FK004_08440"/>
<keyword evidence="1 5" id="KW-0597">Phosphoprotein</keyword>
<dbReference type="InterPro" id="IPR011006">
    <property type="entry name" value="CheY-like_superfamily"/>
</dbReference>
<dbReference type="OrthoDB" id="9797341at2"/>
<keyword evidence="9" id="KW-1185">Reference proteome</keyword>
<organism evidence="8 9">
    <name type="scientific">Flavobacterium kingsejongi</name>
    <dbReference type="NCBI Taxonomy" id="1678728"/>
    <lineage>
        <taxon>Bacteria</taxon>
        <taxon>Pseudomonadati</taxon>
        <taxon>Bacteroidota</taxon>
        <taxon>Flavobacteriia</taxon>
        <taxon>Flavobacteriales</taxon>
        <taxon>Flavobacteriaceae</taxon>
        <taxon>Flavobacterium</taxon>
    </lineage>
</organism>
<dbReference type="GO" id="GO:0000160">
    <property type="term" value="P:phosphorelay signal transduction system"/>
    <property type="evidence" value="ECO:0007669"/>
    <property type="project" value="InterPro"/>
</dbReference>
<dbReference type="Proteomes" id="UP000244677">
    <property type="component" value="Chromosome"/>
</dbReference>
<dbReference type="EMBL" id="CP020919">
    <property type="protein sequence ID" value="AWG25260.1"/>
    <property type="molecule type" value="Genomic_DNA"/>
</dbReference>
<evidence type="ECO:0000313" key="9">
    <source>
        <dbReference type="Proteomes" id="UP000244677"/>
    </source>
</evidence>
<dbReference type="PRINTS" id="PR00038">
    <property type="entry name" value="HTHLUXR"/>
</dbReference>
<dbReference type="PROSITE" id="PS50043">
    <property type="entry name" value="HTH_LUXR_2"/>
    <property type="match status" value="1"/>
</dbReference>